<feature type="binding site" evidence="6">
    <location>
        <begin position="151"/>
        <end position="152"/>
    </location>
    <ligand>
        <name>S-adenosyl-L-methionine</name>
        <dbReference type="ChEBI" id="CHEBI:59789"/>
    </ligand>
</feature>
<dbReference type="Pfam" id="PF02527">
    <property type="entry name" value="GidB"/>
    <property type="match status" value="1"/>
</dbReference>
<feature type="region of interest" description="Disordered" evidence="7">
    <location>
        <begin position="1"/>
        <end position="20"/>
    </location>
</feature>
<comment type="function">
    <text evidence="6">Specifically methylates the N7 position of guanine in position 527 of 16S rRNA.</text>
</comment>
<protein>
    <recommendedName>
        <fullName evidence="6">Ribosomal RNA small subunit methyltransferase G</fullName>
        <ecNumber evidence="6">2.1.1.170</ecNumber>
    </recommendedName>
    <alternativeName>
        <fullName evidence="6">16S rRNA 7-methylguanosine methyltransferase</fullName>
        <shortName evidence="6">16S rRNA m7G methyltransferase</shortName>
    </alternativeName>
</protein>
<dbReference type="PANTHER" id="PTHR31760:SF0">
    <property type="entry name" value="S-ADENOSYL-L-METHIONINE-DEPENDENT METHYLTRANSFERASES SUPERFAMILY PROTEIN"/>
    <property type="match status" value="1"/>
</dbReference>
<comment type="caution">
    <text evidence="6">Lacks conserved residue(s) required for the propagation of feature annotation.</text>
</comment>
<accession>A0A6I6E4Z5</accession>
<dbReference type="AlphaFoldDB" id="A0A6I6E4Z5"/>
<evidence type="ECO:0000256" key="1">
    <source>
        <dbReference type="ARBA" id="ARBA00022490"/>
    </source>
</evidence>
<evidence type="ECO:0000256" key="6">
    <source>
        <dbReference type="HAMAP-Rule" id="MF_00074"/>
    </source>
</evidence>
<evidence type="ECO:0000256" key="7">
    <source>
        <dbReference type="SAM" id="MobiDB-lite"/>
    </source>
</evidence>
<organism evidence="8 9">
    <name type="scientific">Thermochromatium tepidum ATCC 43061</name>
    <dbReference type="NCBI Taxonomy" id="316276"/>
    <lineage>
        <taxon>Bacteria</taxon>
        <taxon>Pseudomonadati</taxon>
        <taxon>Pseudomonadota</taxon>
        <taxon>Gammaproteobacteria</taxon>
        <taxon>Chromatiales</taxon>
        <taxon>Chromatiaceae</taxon>
        <taxon>Thermochromatium</taxon>
    </lineage>
</organism>
<comment type="catalytic activity">
    <reaction evidence="6">
        <text>guanosine(527) in 16S rRNA + S-adenosyl-L-methionine = N(7)-methylguanosine(527) in 16S rRNA + S-adenosyl-L-homocysteine</text>
        <dbReference type="Rhea" id="RHEA:42732"/>
        <dbReference type="Rhea" id="RHEA-COMP:10209"/>
        <dbReference type="Rhea" id="RHEA-COMP:10210"/>
        <dbReference type="ChEBI" id="CHEBI:57856"/>
        <dbReference type="ChEBI" id="CHEBI:59789"/>
        <dbReference type="ChEBI" id="CHEBI:74269"/>
        <dbReference type="ChEBI" id="CHEBI:74480"/>
        <dbReference type="EC" id="2.1.1.170"/>
    </reaction>
</comment>
<dbReference type="InterPro" id="IPR029063">
    <property type="entry name" value="SAM-dependent_MTases_sf"/>
</dbReference>
<evidence type="ECO:0000313" key="8">
    <source>
        <dbReference type="EMBL" id="QGU34045.1"/>
    </source>
</evidence>
<evidence type="ECO:0000256" key="4">
    <source>
        <dbReference type="ARBA" id="ARBA00022679"/>
    </source>
</evidence>
<evidence type="ECO:0000256" key="3">
    <source>
        <dbReference type="ARBA" id="ARBA00022603"/>
    </source>
</evidence>
<reference evidence="8 9" key="1">
    <citation type="submission" date="2019-12" db="EMBL/GenBank/DDBJ databases">
        <title>The complete genome of the thermophilic, anoxygenic phototrophic gammaproteobacterium Thermochromatium tepidum.</title>
        <authorList>
            <person name="Sattley W.M."/>
            <person name="Swingley W.D."/>
            <person name="Burchell B.M."/>
            <person name="Gurbani S.A."/>
            <person name="Kujawa C.M."/>
            <person name="Nuccio D.A."/>
            <person name="Schladweiler J."/>
            <person name="Shaffer K.N."/>
            <person name="Stokes L.M."/>
            <person name="Touchman J.W."/>
            <person name="Blankenship R.E."/>
            <person name="Madigan M.T."/>
        </authorList>
    </citation>
    <scope>NUCLEOTIDE SEQUENCE [LARGE SCALE GENOMIC DNA]</scope>
    <source>
        <strain evidence="8 9">ATCC 43061</strain>
    </source>
</reference>
<gene>
    <name evidence="6 8" type="primary">rsmG</name>
    <name evidence="8" type="ORF">E6P07_12285</name>
</gene>
<dbReference type="KEGG" id="ttp:E6P07_12285"/>
<feature type="binding site" evidence="6">
    <location>
        <position position="100"/>
    </location>
    <ligand>
        <name>S-adenosyl-L-methionine</name>
        <dbReference type="ChEBI" id="CHEBI:59789"/>
    </ligand>
</feature>
<name>A0A6I6E4Z5_THETI</name>
<sequence>MQDRHEGSDGASVKQAAHSPEATQWPIIEDRLSQGCAALGLRPTPEQQARLIAFLRLLARWNQAYNLTAVRDPLAMVAKHLLDSLAIAPFLFGETVLDVGTGAGLPGLPLAILAPERRFWLLDSNNKKIRFVRQAVLELGLTNVEPVQSRIEAYRPGRKFSTIVSRAVAAESVVPVLNAGLCDRPGRLLLMKGRADEAAEDRRWVAINPCVHRLTIPFLDAPRHLIELRSD</sequence>
<comment type="subcellular location">
    <subcellularLocation>
        <location evidence="6">Cytoplasm</location>
    </subcellularLocation>
</comment>
<keyword evidence="3 6" id="KW-0489">Methyltransferase</keyword>
<keyword evidence="4 6" id="KW-0808">Transferase</keyword>
<dbReference type="CDD" id="cd02440">
    <property type="entry name" value="AdoMet_MTases"/>
    <property type="match status" value="1"/>
</dbReference>
<dbReference type="NCBIfam" id="TIGR00138">
    <property type="entry name" value="rsmG_gidB"/>
    <property type="match status" value="1"/>
</dbReference>
<dbReference type="Proteomes" id="UP000426424">
    <property type="component" value="Chromosome"/>
</dbReference>
<dbReference type="EMBL" id="CP039268">
    <property type="protein sequence ID" value="QGU34045.1"/>
    <property type="molecule type" value="Genomic_DNA"/>
</dbReference>
<evidence type="ECO:0000313" key="9">
    <source>
        <dbReference type="Proteomes" id="UP000426424"/>
    </source>
</evidence>
<feature type="binding site" evidence="6">
    <location>
        <position position="166"/>
    </location>
    <ligand>
        <name>S-adenosyl-L-methionine</name>
        <dbReference type="ChEBI" id="CHEBI:59789"/>
    </ligand>
</feature>
<dbReference type="PIRSF" id="PIRSF003078">
    <property type="entry name" value="GidB"/>
    <property type="match status" value="1"/>
</dbReference>
<dbReference type="HAMAP" id="MF_00074">
    <property type="entry name" value="16SrRNA_methyltr_G"/>
    <property type="match status" value="1"/>
</dbReference>
<dbReference type="PANTHER" id="PTHR31760">
    <property type="entry name" value="S-ADENOSYL-L-METHIONINE-DEPENDENT METHYLTRANSFERASES SUPERFAMILY PROTEIN"/>
    <property type="match status" value="1"/>
</dbReference>
<proteinExistence type="inferred from homology"/>
<dbReference type="OrthoDB" id="9808773at2"/>
<dbReference type="Gene3D" id="3.40.50.150">
    <property type="entry name" value="Vaccinia Virus protein VP39"/>
    <property type="match status" value="1"/>
</dbReference>
<keyword evidence="1 6" id="KW-0963">Cytoplasm</keyword>
<dbReference type="GO" id="GO:0070043">
    <property type="term" value="F:rRNA (guanine-N7-)-methyltransferase activity"/>
    <property type="evidence" value="ECO:0007669"/>
    <property type="project" value="UniProtKB-UniRule"/>
</dbReference>
<keyword evidence="5 6" id="KW-0949">S-adenosyl-L-methionine</keyword>
<evidence type="ECO:0000256" key="2">
    <source>
        <dbReference type="ARBA" id="ARBA00022552"/>
    </source>
</evidence>
<dbReference type="GO" id="GO:0005829">
    <property type="term" value="C:cytosol"/>
    <property type="evidence" value="ECO:0007669"/>
    <property type="project" value="TreeGrafter"/>
</dbReference>
<keyword evidence="9" id="KW-1185">Reference proteome</keyword>
<evidence type="ECO:0000256" key="5">
    <source>
        <dbReference type="ARBA" id="ARBA00022691"/>
    </source>
</evidence>
<keyword evidence="2 6" id="KW-0698">rRNA processing</keyword>
<feature type="binding site" evidence="6">
    <location>
        <position position="105"/>
    </location>
    <ligand>
        <name>S-adenosyl-L-methionine</name>
        <dbReference type="ChEBI" id="CHEBI:59789"/>
    </ligand>
</feature>
<dbReference type="SUPFAM" id="SSF53335">
    <property type="entry name" value="S-adenosyl-L-methionine-dependent methyltransferases"/>
    <property type="match status" value="1"/>
</dbReference>
<dbReference type="InterPro" id="IPR003682">
    <property type="entry name" value="rRNA_ssu_MeTfrase_G"/>
</dbReference>
<comment type="similarity">
    <text evidence="6">Belongs to the methyltransferase superfamily. RNA methyltransferase RsmG family.</text>
</comment>
<dbReference type="EC" id="2.1.1.170" evidence="6"/>